<dbReference type="AlphaFoldDB" id="A0A4R5UL36"/>
<name>A0A4R5UL36_9HYPH</name>
<dbReference type="OrthoDB" id="9762883at2"/>
<protein>
    <submittedName>
        <fullName evidence="2">Class D beta-lactamase</fullName>
    </submittedName>
</protein>
<dbReference type="Proteomes" id="UP000295238">
    <property type="component" value="Unassembled WGS sequence"/>
</dbReference>
<dbReference type="EMBL" id="SMTL01000002">
    <property type="protein sequence ID" value="TDK37628.1"/>
    <property type="molecule type" value="Genomic_DNA"/>
</dbReference>
<dbReference type="GO" id="GO:0008658">
    <property type="term" value="F:penicillin binding"/>
    <property type="evidence" value="ECO:0007669"/>
    <property type="project" value="InterPro"/>
</dbReference>
<keyword evidence="3" id="KW-1185">Reference proteome</keyword>
<organism evidence="2 3">
    <name type="scientific">Rhizobium deserti</name>
    <dbReference type="NCBI Taxonomy" id="2547961"/>
    <lineage>
        <taxon>Bacteria</taxon>
        <taxon>Pseudomonadati</taxon>
        <taxon>Pseudomonadota</taxon>
        <taxon>Alphaproteobacteria</taxon>
        <taxon>Hyphomicrobiales</taxon>
        <taxon>Rhizobiaceae</taxon>
        <taxon>Rhizobium/Agrobacterium group</taxon>
        <taxon>Rhizobium</taxon>
    </lineage>
</organism>
<dbReference type="Gene3D" id="3.40.710.10">
    <property type="entry name" value="DD-peptidase/beta-lactamase superfamily"/>
    <property type="match status" value="1"/>
</dbReference>
<dbReference type="InterPro" id="IPR012338">
    <property type="entry name" value="Beta-lactam/transpept-like"/>
</dbReference>
<reference evidence="2 3" key="1">
    <citation type="submission" date="2019-03" db="EMBL/GenBank/DDBJ databases">
        <title>Rhizobium sp. nov., an bacterium isolated from biocrust in Mu Us Desert.</title>
        <authorList>
            <person name="Lixiong L."/>
        </authorList>
    </citation>
    <scope>NUCLEOTIDE SEQUENCE [LARGE SCALE GENOMIC DNA]</scope>
    <source>
        <strain evidence="2 3">SPY-1</strain>
    </source>
</reference>
<dbReference type="NCBIfam" id="NF000270">
    <property type="entry name" value="bla_class_D_alt"/>
    <property type="match status" value="1"/>
</dbReference>
<accession>A0A4R5UL36</accession>
<feature type="domain" description="Penicillin-binding protein transpeptidase" evidence="1">
    <location>
        <begin position="14"/>
        <end position="233"/>
    </location>
</feature>
<comment type="caution">
    <text evidence="2">The sequence shown here is derived from an EMBL/GenBank/DDBJ whole genome shotgun (WGS) entry which is preliminary data.</text>
</comment>
<evidence type="ECO:0000313" key="2">
    <source>
        <dbReference type="EMBL" id="TDK37628.1"/>
    </source>
</evidence>
<dbReference type="InterPro" id="IPR001460">
    <property type="entry name" value="PCN-bd_Tpept"/>
</dbReference>
<dbReference type="Pfam" id="PF00905">
    <property type="entry name" value="Transpeptidase"/>
    <property type="match status" value="1"/>
</dbReference>
<gene>
    <name evidence="2" type="primary">blaOXA</name>
    <name evidence="2" type="ORF">E2F50_09995</name>
</gene>
<evidence type="ECO:0000313" key="3">
    <source>
        <dbReference type="Proteomes" id="UP000295238"/>
    </source>
</evidence>
<proteinExistence type="predicted"/>
<sequence>MGASAVRAAEVLRCTVLMDEQSGEMLYRQGSCAEAVYPQSTFKLPLAMMGYDVGILRNEHEPLWKYQPTFNRSVREQKDTDPVIWERDSIVWYSQELTRKLGTKKFADYVQRFGYGNRDISGGPGGTDGLTEAWLMSSLKISPDEQVKFLRRFLNGELPISAHAVDLTLAIVPHFEGADGWDIQGKTGSGSMRDKAGKADGSRPIGWFVGWARKGDRRLVFARLLVDTKRYNETPISYVVRDSLIADLPKLAEGF</sequence>
<evidence type="ECO:0000259" key="1">
    <source>
        <dbReference type="Pfam" id="PF00905"/>
    </source>
</evidence>
<dbReference type="RefSeq" id="WP_133316398.1">
    <property type="nucleotide sequence ID" value="NZ_SMTL01000002.1"/>
</dbReference>
<dbReference type="SUPFAM" id="SSF56601">
    <property type="entry name" value="beta-lactamase/transpeptidase-like"/>
    <property type="match status" value="1"/>
</dbReference>